<gene>
    <name evidence="5" type="ORF">HID58_076334</name>
</gene>
<dbReference type="Pfam" id="PF04043">
    <property type="entry name" value="PMEI"/>
    <property type="match status" value="1"/>
</dbReference>
<keyword evidence="1" id="KW-0732">Signal</keyword>
<reference evidence="5 6" key="1">
    <citation type="submission" date="2021-05" db="EMBL/GenBank/DDBJ databases">
        <title>Genome Assembly of Synthetic Allotetraploid Brassica napus Reveals Homoeologous Exchanges between Subgenomes.</title>
        <authorList>
            <person name="Davis J.T."/>
        </authorList>
    </citation>
    <scope>NUCLEOTIDE SEQUENCE [LARGE SCALE GENOMIC DNA]</scope>
    <source>
        <strain evidence="6">cv. Da-Ae</strain>
        <tissue evidence="5">Seedling</tissue>
    </source>
</reference>
<evidence type="ECO:0000259" key="4">
    <source>
        <dbReference type="SMART" id="SM00856"/>
    </source>
</evidence>
<dbReference type="PANTHER" id="PTHR35357">
    <property type="entry name" value="OS02G0537100 PROTEIN"/>
    <property type="match status" value="1"/>
</dbReference>
<dbReference type="PANTHER" id="PTHR35357:SF21">
    <property type="entry name" value="PECTINESTERASE INHIBITOR DOMAIN-CONTAINING PROTEIN"/>
    <property type="match status" value="1"/>
</dbReference>
<keyword evidence="6" id="KW-1185">Reference proteome</keyword>
<evidence type="ECO:0000256" key="3">
    <source>
        <dbReference type="ARBA" id="ARBA00038471"/>
    </source>
</evidence>
<keyword evidence="2" id="KW-1015">Disulfide bond</keyword>
<dbReference type="CDD" id="cd15795">
    <property type="entry name" value="PMEI-Pla_a_1_like"/>
    <property type="match status" value="1"/>
</dbReference>
<comment type="caution">
    <text evidence="5">The sequence shown here is derived from an EMBL/GenBank/DDBJ whole genome shotgun (WGS) entry which is preliminary data.</text>
</comment>
<dbReference type="InterPro" id="IPR006501">
    <property type="entry name" value="Pectinesterase_inhib_dom"/>
</dbReference>
<dbReference type="SUPFAM" id="SSF101148">
    <property type="entry name" value="Plant invertase/pectin methylesterase inhibitor"/>
    <property type="match status" value="1"/>
</dbReference>
<evidence type="ECO:0000313" key="6">
    <source>
        <dbReference type="Proteomes" id="UP000824890"/>
    </source>
</evidence>
<dbReference type="InterPro" id="IPR034088">
    <property type="entry name" value="Pla_a_1-like"/>
</dbReference>
<evidence type="ECO:0000256" key="1">
    <source>
        <dbReference type="ARBA" id="ARBA00022729"/>
    </source>
</evidence>
<dbReference type="Gene3D" id="1.20.140.40">
    <property type="entry name" value="Invertase/pectin methylesterase inhibitor family protein"/>
    <property type="match status" value="1"/>
</dbReference>
<evidence type="ECO:0000256" key="2">
    <source>
        <dbReference type="ARBA" id="ARBA00023157"/>
    </source>
</evidence>
<accession>A0ABQ7YM67</accession>
<sequence>MVVDTRVEAMVVMDTEAMNTKVDTEVETVVTIDTVNEKAAARDPKLRLDFCIKSLEGHQRSKTAQSLGELATASMKNAGKRSRSLEAKADKILEEKDYGKNSVLGMVIKDCAMIYKDNAVTLKEAVTSVRVRDYKTAIFVMSSALNATRFCETRFETRDPPRISPFTRDNEFLTQMILIPLDFTKMLK</sequence>
<feature type="domain" description="Pectinesterase inhibitor" evidence="4">
    <location>
        <begin position="30"/>
        <end position="183"/>
    </location>
</feature>
<dbReference type="SMART" id="SM00856">
    <property type="entry name" value="PMEI"/>
    <property type="match status" value="1"/>
</dbReference>
<dbReference type="InterPro" id="IPR035513">
    <property type="entry name" value="Invertase/methylesterase_inhib"/>
</dbReference>
<name>A0ABQ7YM67_BRANA</name>
<comment type="similarity">
    <text evidence="3">Belongs to the PMEI family.</text>
</comment>
<dbReference type="EMBL" id="JAGKQM010000017">
    <property type="protein sequence ID" value="KAH0869312.1"/>
    <property type="molecule type" value="Genomic_DNA"/>
</dbReference>
<evidence type="ECO:0000313" key="5">
    <source>
        <dbReference type="EMBL" id="KAH0869312.1"/>
    </source>
</evidence>
<dbReference type="Proteomes" id="UP000824890">
    <property type="component" value="Unassembled WGS sequence"/>
</dbReference>
<proteinExistence type="inferred from homology"/>
<dbReference type="NCBIfam" id="TIGR01614">
    <property type="entry name" value="PME_inhib"/>
    <property type="match status" value="1"/>
</dbReference>
<organism evidence="5 6">
    <name type="scientific">Brassica napus</name>
    <name type="common">Rape</name>
    <dbReference type="NCBI Taxonomy" id="3708"/>
    <lineage>
        <taxon>Eukaryota</taxon>
        <taxon>Viridiplantae</taxon>
        <taxon>Streptophyta</taxon>
        <taxon>Embryophyta</taxon>
        <taxon>Tracheophyta</taxon>
        <taxon>Spermatophyta</taxon>
        <taxon>Magnoliopsida</taxon>
        <taxon>eudicotyledons</taxon>
        <taxon>Gunneridae</taxon>
        <taxon>Pentapetalae</taxon>
        <taxon>rosids</taxon>
        <taxon>malvids</taxon>
        <taxon>Brassicales</taxon>
        <taxon>Brassicaceae</taxon>
        <taxon>Brassiceae</taxon>
        <taxon>Brassica</taxon>
    </lineage>
</organism>
<protein>
    <recommendedName>
        <fullName evidence="4">Pectinesterase inhibitor domain-containing protein</fullName>
    </recommendedName>
</protein>